<evidence type="ECO:0000313" key="2">
    <source>
        <dbReference type="WBParaSite" id="TMUE_1000004411.1"/>
    </source>
</evidence>
<name>A0A5S6QAQ5_TRIMR</name>
<reference evidence="2" key="1">
    <citation type="submission" date="2019-12" db="UniProtKB">
        <authorList>
            <consortium name="WormBaseParasite"/>
        </authorList>
    </citation>
    <scope>IDENTIFICATION</scope>
</reference>
<organism evidence="1 2">
    <name type="scientific">Trichuris muris</name>
    <name type="common">Mouse whipworm</name>
    <dbReference type="NCBI Taxonomy" id="70415"/>
    <lineage>
        <taxon>Eukaryota</taxon>
        <taxon>Metazoa</taxon>
        <taxon>Ecdysozoa</taxon>
        <taxon>Nematoda</taxon>
        <taxon>Enoplea</taxon>
        <taxon>Dorylaimia</taxon>
        <taxon>Trichinellida</taxon>
        <taxon>Trichuridae</taxon>
        <taxon>Trichuris</taxon>
    </lineage>
</organism>
<dbReference type="AlphaFoldDB" id="A0A5S6QAQ5"/>
<dbReference type="Proteomes" id="UP000046395">
    <property type="component" value="Unassembled WGS sequence"/>
</dbReference>
<evidence type="ECO:0000313" key="1">
    <source>
        <dbReference type="Proteomes" id="UP000046395"/>
    </source>
</evidence>
<sequence>MFPVKEYEKEALTSWLTVEFEKHWFLLVWDRFPCCRSKDLRARAPKAGGAFCFLQAPAAHLSEKSAVSKDAEAKSSCFRKCRKSYQNTCAAMANTGSDSLEMQLREN</sequence>
<proteinExistence type="predicted"/>
<accession>A0A5S6QAQ5</accession>
<protein>
    <submittedName>
        <fullName evidence="2">DDE-1 domain-containing protein</fullName>
    </submittedName>
</protein>
<dbReference type="WBParaSite" id="TMUE_1000004411.1">
    <property type="protein sequence ID" value="TMUE_1000004411.1"/>
    <property type="gene ID" value="WBGene00295372"/>
</dbReference>
<keyword evidence="1" id="KW-1185">Reference proteome</keyword>